<evidence type="ECO:0000256" key="1">
    <source>
        <dbReference type="ARBA" id="ARBA00022669"/>
    </source>
</evidence>
<feature type="compositionally biased region" description="Acidic residues" evidence="3">
    <location>
        <begin position="220"/>
        <end position="238"/>
    </location>
</feature>
<evidence type="ECO:0000256" key="2">
    <source>
        <dbReference type="PROSITE-ProRule" id="PRU00261"/>
    </source>
</evidence>
<organism evidence="5 6">
    <name type="scientific">Hortaea werneckii</name>
    <name type="common">Black yeast</name>
    <name type="synonym">Cladosporium werneckii</name>
    <dbReference type="NCBI Taxonomy" id="91943"/>
    <lineage>
        <taxon>Eukaryota</taxon>
        <taxon>Fungi</taxon>
        <taxon>Dikarya</taxon>
        <taxon>Ascomycota</taxon>
        <taxon>Pezizomycotina</taxon>
        <taxon>Dothideomycetes</taxon>
        <taxon>Dothideomycetidae</taxon>
        <taxon>Mycosphaerellales</taxon>
        <taxon>Teratosphaeriaceae</taxon>
        <taxon>Hortaea</taxon>
    </lineage>
</organism>
<dbReference type="SUPFAM" id="SSF57016">
    <property type="entry name" value="Plant lectins/antimicrobial peptides"/>
    <property type="match status" value="1"/>
</dbReference>
<feature type="compositionally biased region" description="Polar residues" evidence="3">
    <location>
        <begin position="245"/>
        <end position="257"/>
    </location>
</feature>
<feature type="compositionally biased region" description="Low complexity" evidence="3">
    <location>
        <begin position="507"/>
        <end position="521"/>
    </location>
</feature>
<sequence length="645" mass="72069">MIRSLPSMQRPGRRWFFAFCVAAILYIIISGVSLRIGGFGTPAEALENAEWVSSSKNWIDRQLCRWIGVCGVTHLNSNGWTWEKAREGIPEPAPNWHNFWTSGEEDPDSWSKEERQLREIPQYVLDHAPYVHLFSGESFWPSDVAEHLVHVSPMMNYTEIDDLEDDRNLTNLHELDGLPEGMHGRYVYLQSDDNVEERPAWLTSKYNIPHSPDPRMDIQREDEEDHPWPAGDEDDDVDMPAPEPTGQQPFVESGLSSSIGIPFPTLPVDLSPSINGRCGGNSGYTCKGSKFGQCCSIHGWCGKSDDYCDIYCDPQHGKCNDPLNPPLQPHMDLRKHKRDFPTSKDRPTPLGKSNAPAILIVVDKGNGTVDAFWFYFYSFNLGQKVFNIRFGNHVGDWEHTMIRFEHGEPTSVFLSEHDFGAAYAFHALEKYVPNPDGSETMVGTWTNSTFSPVAKRPVTYSAVGSHAMYALPGLHPYVLPWGLLHDQTDRGPLWDPKQNFRAYTYTPPSSSSSSPPNNNNSMRAALPNPRAPTNWLHYAGHWGDKYYPLSDPRQYRFAGQYHYVNGPTGPKFKRLGRKEVCQIKEGPCRIRQWLDNGGGVPAGGVGGGGGGQKGRGRGRKTRLPPVDGGEEEGGLPGGNSTDDSP</sequence>
<feature type="region of interest" description="Disordered" evidence="3">
    <location>
        <begin position="205"/>
        <end position="257"/>
    </location>
</feature>
<reference evidence="5 6" key="1">
    <citation type="journal article" date="2018" name="BMC Genomics">
        <title>Genomic evidence for intraspecific hybridization in a clonal and extremely halotolerant yeast.</title>
        <authorList>
            <person name="Gostincar C."/>
            <person name="Stajich J.E."/>
            <person name="Zupancic J."/>
            <person name="Zalar P."/>
            <person name="Gunde-Cimerman N."/>
        </authorList>
    </citation>
    <scope>NUCLEOTIDE SEQUENCE [LARGE SCALE GENOMIC DNA]</scope>
    <source>
        <strain evidence="5 6">EXF-2682</strain>
    </source>
</reference>
<dbReference type="EMBL" id="QWIP01001008">
    <property type="protein sequence ID" value="RMY50858.1"/>
    <property type="molecule type" value="Genomic_DNA"/>
</dbReference>
<dbReference type="PANTHER" id="PTHR48172:SF2">
    <property type="entry name" value="VACUOLAR PROTEIN SORTING PROTEIN 62"/>
    <property type="match status" value="1"/>
</dbReference>
<dbReference type="AlphaFoldDB" id="A0A3M7CFF3"/>
<feature type="compositionally biased region" description="Gly residues" evidence="3">
    <location>
        <begin position="596"/>
        <end position="613"/>
    </location>
</feature>
<feature type="domain" description="Chitin-binding type-1" evidence="4">
    <location>
        <begin position="275"/>
        <end position="321"/>
    </location>
</feature>
<proteinExistence type="predicted"/>
<dbReference type="InterPro" id="IPR036861">
    <property type="entry name" value="Endochitinase-like_sf"/>
</dbReference>
<keyword evidence="2" id="KW-1015">Disulfide bond</keyword>
<dbReference type="PANTHER" id="PTHR48172">
    <property type="match status" value="1"/>
</dbReference>
<evidence type="ECO:0000313" key="5">
    <source>
        <dbReference type="EMBL" id="RMY50858.1"/>
    </source>
</evidence>
<evidence type="ECO:0000259" key="4">
    <source>
        <dbReference type="PROSITE" id="PS50941"/>
    </source>
</evidence>
<name>A0A3M7CFF3_HORWE</name>
<keyword evidence="1 2" id="KW-0147">Chitin-binding</keyword>
<evidence type="ECO:0000313" key="6">
    <source>
        <dbReference type="Proteomes" id="UP000269276"/>
    </source>
</evidence>
<protein>
    <recommendedName>
        <fullName evidence="4">Chitin-binding type-1 domain-containing protein</fullName>
    </recommendedName>
</protein>
<comment type="caution">
    <text evidence="5">The sequence shown here is derived from an EMBL/GenBank/DDBJ whole genome shotgun (WGS) entry which is preliminary data.</text>
</comment>
<comment type="caution">
    <text evidence="2">Lacks conserved residue(s) required for the propagation of feature annotation.</text>
</comment>
<dbReference type="VEuPathDB" id="FungiDB:BTJ68_00964"/>
<gene>
    <name evidence="5" type="ORF">D0863_14762</name>
</gene>
<dbReference type="Gene3D" id="3.30.60.10">
    <property type="entry name" value="Endochitinase-like"/>
    <property type="match status" value="1"/>
</dbReference>
<feature type="region of interest" description="Disordered" evidence="3">
    <location>
        <begin position="594"/>
        <end position="645"/>
    </location>
</feature>
<dbReference type="CDD" id="cd11618">
    <property type="entry name" value="ChtBD1_1"/>
    <property type="match status" value="1"/>
</dbReference>
<dbReference type="PROSITE" id="PS50941">
    <property type="entry name" value="CHIT_BIND_I_2"/>
    <property type="match status" value="1"/>
</dbReference>
<dbReference type="GO" id="GO:0008061">
    <property type="term" value="F:chitin binding"/>
    <property type="evidence" value="ECO:0007669"/>
    <property type="project" value="UniProtKB-UniRule"/>
</dbReference>
<dbReference type="InterPro" id="IPR001002">
    <property type="entry name" value="Chitin-bd_1"/>
</dbReference>
<dbReference type="Proteomes" id="UP000269276">
    <property type="component" value="Unassembled WGS sequence"/>
</dbReference>
<accession>A0A3M7CFF3</accession>
<feature type="region of interest" description="Disordered" evidence="3">
    <location>
        <begin position="504"/>
        <end position="530"/>
    </location>
</feature>
<evidence type="ECO:0000256" key="3">
    <source>
        <dbReference type="SAM" id="MobiDB-lite"/>
    </source>
</evidence>
<dbReference type="OrthoDB" id="188042at2759"/>
<feature type="disulfide bond" evidence="2">
    <location>
        <begin position="294"/>
        <end position="308"/>
    </location>
</feature>